<evidence type="ECO:0000313" key="6">
    <source>
        <dbReference type="EMBL" id="TFY74183.1"/>
    </source>
</evidence>
<keyword evidence="4" id="KW-0175">Coiled coil</keyword>
<feature type="compositionally biased region" description="Basic residues" evidence="5">
    <location>
        <begin position="289"/>
        <end position="298"/>
    </location>
</feature>
<feature type="compositionally biased region" description="Low complexity" evidence="5">
    <location>
        <begin position="311"/>
        <end position="325"/>
    </location>
</feature>
<evidence type="ECO:0000256" key="2">
    <source>
        <dbReference type="ARBA" id="ARBA00022857"/>
    </source>
</evidence>
<dbReference type="PROSITE" id="PS00061">
    <property type="entry name" value="ADH_SHORT"/>
    <property type="match status" value="1"/>
</dbReference>
<dbReference type="InterPro" id="IPR020904">
    <property type="entry name" value="Sc_DH/Rdtase_CS"/>
</dbReference>
<feature type="compositionally biased region" description="Low complexity" evidence="5">
    <location>
        <begin position="161"/>
        <end position="174"/>
    </location>
</feature>
<dbReference type="PANTHER" id="PTHR43618:SF4">
    <property type="entry name" value="SHORT CHAIN DEHYDROGENASE_REDUCTASE FAMILY (AFU_ORTHOLOGUE AFUA_7G04540)"/>
    <property type="match status" value="1"/>
</dbReference>
<dbReference type="PANTHER" id="PTHR43618">
    <property type="entry name" value="7-ALPHA-HYDROXYSTEROID DEHYDROGENASE"/>
    <property type="match status" value="1"/>
</dbReference>
<sequence>MTYDQESWVRQFKLHSWSHGALAAFVPLLTHAAMAADGRGSVILVGSVSGDIWNPIAMQDGMRHARYTASKAGDHLLGKLLAAKLVNVGIRVNAVSPRTFPSRINDVTSQARPAEYPRLFLDTRSSGNLAAAHTQSPDVHVAISPSLLTVGPSFDSPGPSGQAIASGQGKAKGASGRRGRKRKAIDHDAPEEGPAPLPAQPHPYPQPTPGYVYVPVESLGQQQAGPAAYLPSYGNFTGAPGLMSGALASASAPSFAMYPSQPAYGLSASDIQTSTQSPPSRSGLPASGRLRRSPRLASRRQSEDGEEASEGDGSPFPQPASSVPSHPAPSVPLSERDVVRRKKKEELAQKQRDQKVDRFLVLNNLLEDYRVVIVSKNGKKWTPQQQILQNAIAYVQNLQNVRNEMNAKLEQSEALCAQERANAASLWDTAEDYRLQLEAERKESESWKTKKESMEHELAQLKRKVDDARCSVCDSALTSAT</sequence>
<dbReference type="SUPFAM" id="SSF51735">
    <property type="entry name" value="NAD(P)-binding Rossmann-fold domains"/>
    <property type="match status" value="1"/>
</dbReference>
<dbReference type="OrthoDB" id="1888931at2759"/>
<evidence type="ECO:0008006" key="8">
    <source>
        <dbReference type="Google" id="ProtNLM"/>
    </source>
</evidence>
<protein>
    <recommendedName>
        <fullName evidence="8">BHLH domain-containing protein</fullName>
    </recommendedName>
</protein>
<dbReference type="PRINTS" id="PR00081">
    <property type="entry name" value="GDHRDH"/>
</dbReference>
<dbReference type="InterPro" id="IPR002347">
    <property type="entry name" value="SDR_fam"/>
</dbReference>
<comment type="similarity">
    <text evidence="1">Belongs to the short-chain dehydrogenases/reductases (SDR) family.</text>
</comment>
<dbReference type="EMBL" id="SFCI01002243">
    <property type="protein sequence ID" value="TFY74183.1"/>
    <property type="molecule type" value="Genomic_DNA"/>
</dbReference>
<feature type="coiled-coil region" evidence="4">
    <location>
        <begin position="388"/>
        <end position="471"/>
    </location>
</feature>
<accession>A0A4Y9ZJW5</accession>
<evidence type="ECO:0000256" key="3">
    <source>
        <dbReference type="ARBA" id="ARBA00023002"/>
    </source>
</evidence>
<keyword evidence="3" id="KW-0560">Oxidoreductase</keyword>
<feature type="region of interest" description="Disordered" evidence="5">
    <location>
        <begin position="152"/>
        <end position="213"/>
    </location>
</feature>
<feature type="compositionally biased region" description="Basic residues" evidence="5">
    <location>
        <begin position="175"/>
        <end position="184"/>
    </location>
</feature>
<evidence type="ECO:0000256" key="4">
    <source>
        <dbReference type="SAM" id="Coils"/>
    </source>
</evidence>
<keyword evidence="7" id="KW-1185">Reference proteome</keyword>
<gene>
    <name evidence="6" type="ORF">EWM64_g9829</name>
</gene>
<evidence type="ECO:0000256" key="5">
    <source>
        <dbReference type="SAM" id="MobiDB-lite"/>
    </source>
</evidence>
<dbReference type="Pfam" id="PF13561">
    <property type="entry name" value="adh_short_C2"/>
    <property type="match status" value="1"/>
</dbReference>
<organism evidence="6 7">
    <name type="scientific">Hericium alpestre</name>
    <dbReference type="NCBI Taxonomy" id="135208"/>
    <lineage>
        <taxon>Eukaryota</taxon>
        <taxon>Fungi</taxon>
        <taxon>Dikarya</taxon>
        <taxon>Basidiomycota</taxon>
        <taxon>Agaricomycotina</taxon>
        <taxon>Agaricomycetes</taxon>
        <taxon>Russulales</taxon>
        <taxon>Hericiaceae</taxon>
        <taxon>Hericium</taxon>
    </lineage>
</organism>
<feature type="compositionally biased region" description="Pro residues" evidence="5">
    <location>
        <begin position="193"/>
        <end position="208"/>
    </location>
</feature>
<dbReference type="InterPro" id="IPR052178">
    <property type="entry name" value="Sec_Metab_Biosynth_SDR"/>
</dbReference>
<evidence type="ECO:0000313" key="7">
    <source>
        <dbReference type="Proteomes" id="UP000298061"/>
    </source>
</evidence>
<dbReference type="GO" id="GO:0016491">
    <property type="term" value="F:oxidoreductase activity"/>
    <property type="evidence" value="ECO:0007669"/>
    <property type="project" value="UniProtKB-KW"/>
</dbReference>
<dbReference type="Proteomes" id="UP000298061">
    <property type="component" value="Unassembled WGS sequence"/>
</dbReference>
<comment type="caution">
    <text evidence="6">The sequence shown here is derived from an EMBL/GenBank/DDBJ whole genome shotgun (WGS) entry which is preliminary data.</text>
</comment>
<dbReference type="AlphaFoldDB" id="A0A4Y9ZJW5"/>
<keyword evidence="2" id="KW-0521">NADP</keyword>
<evidence type="ECO:0000256" key="1">
    <source>
        <dbReference type="ARBA" id="ARBA00006484"/>
    </source>
</evidence>
<dbReference type="Gene3D" id="3.40.50.720">
    <property type="entry name" value="NAD(P)-binding Rossmann-like Domain"/>
    <property type="match status" value="1"/>
</dbReference>
<feature type="region of interest" description="Disordered" evidence="5">
    <location>
        <begin position="269"/>
        <end position="351"/>
    </location>
</feature>
<reference evidence="6 7" key="1">
    <citation type="submission" date="2019-02" db="EMBL/GenBank/DDBJ databases">
        <title>Genome sequencing of the rare red list fungi Hericium alpestre (H. flagellum).</title>
        <authorList>
            <person name="Buettner E."/>
            <person name="Kellner H."/>
        </authorList>
    </citation>
    <scope>NUCLEOTIDE SEQUENCE [LARGE SCALE GENOMIC DNA]</scope>
    <source>
        <strain evidence="6 7">DSM 108284</strain>
    </source>
</reference>
<feature type="compositionally biased region" description="Basic and acidic residues" evidence="5">
    <location>
        <begin position="334"/>
        <end position="351"/>
    </location>
</feature>
<dbReference type="InterPro" id="IPR036291">
    <property type="entry name" value="NAD(P)-bd_dom_sf"/>
</dbReference>
<feature type="compositionally biased region" description="Polar residues" evidence="5">
    <location>
        <begin position="269"/>
        <end position="280"/>
    </location>
</feature>
<name>A0A4Y9ZJW5_9AGAM</name>
<proteinExistence type="inferred from homology"/>